<dbReference type="Gene3D" id="1.10.530.10">
    <property type="match status" value="1"/>
</dbReference>
<dbReference type="InterPro" id="IPR051056">
    <property type="entry name" value="Glycosyl_Hydrolase_73"/>
</dbReference>
<dbReference type="STRING" id="1332264.BW730_01475"/>
<dbReference type="SMART" id="SM00047">
    <property type="entry name" value="LYZ2"/>
    <property type="match status" value="1"/>
</dbReference>
<dbReference type="PANTHER" id="PTHR33308">
    <property type="entry name" value="PEPTIDOGLYCAN HYDROLASE FLGJ"/>
    <property type="match status" value="1"/>
</dbReference>
<dbReference type="RefSeq" id="WP_077684754.1">
    <property type="nucleotide sequence ID" value="NZ_CP019606.1"/>
</dbReference>
<proteinExistence type="predicted"/>
<dbReference type="KEGG" id="tes:BW730_01475"/>
<evidence type="ECO:0000313" key="5">
    <source>
        <dbReference type="EMBL" id="AQP46425.1"/>
    </source>
</evidence>
<feature type="signal peptide" evidence="3">
    <location>
        <begin position="1"/>
        <end position="27"/>
    </location>
</feature>
<dbReference type="Gene3D" id="1.10.101.10">
    <property type="entry name" value="PGBD-like superfamily/PGBD"/>
    <property type="match status" value="2"/>
</dbReference>
<keyword evidence="6" id="KW-1185">Reference proteome</keyword>
<evidence type="ECO:0000256" key="1">
    <source>
        <dbReference type="ARBA" id="ARBA00022801"/>
    </source>
</evidence>
<organism evidence="5 6">
    <name type="scientific">Tessaracoccus aquimaris</name>
    <dbReference type="NCBI Taxonomy" id="1332264"/>
    <lineage>
        <taxon>Bacteria</taxon>
        <taxon>Bacillati</taxon>
        <taxon>Actinomycetota</taxon>
        <taxon>Actinomycetes</taxon>
        <taxon>Propionibacteriales</taxon>
        <taxon>Propionibacteriaceae</taxon>
        <taxon>Tessaracoccus</taxon>
    </lineage>
</organism>
<evidence type="ECO:0000259" key="4">
    <source>
        <dbReference type="SMART" id="SM00047"/>
    </source>
</evidence>
<evidence type="ECO:0000256" key="2">
    <source>
        <dbReference type="SAM" id="MobiDB-lite"/>
    </source>
</evidence>
<dbReference type="SUPFAM" id="SSF47090">
    <property type="entry name" value="PGBD-like"/>
    <property type="match status" value="2"/>
</dbReference>
<feature type="region of interest" description="Disordered" evidence="2">
    <location>
        <begin position="205"/>
        <end position="278"/>
    </location>
</feature>
<dbReference type="PANTHER" id="PTHR33308:SF9">
    <property type="entry name" value="PEPTIDOGLYCAN HYDROLASE FLGJ"/>
    <property type="match status" value="1"/>
</dbReference>
<feature type="domain" description="Mannosyl-glycoprotein endo-beta-N-acetylglucosamidase-like" evidence="4">
    <location>
        <begin position="24"/>
        <end position="197"/>
    </location>
</feature>
<feature type="chain" id="PRO_5012862883" description="Mannosyl-glycoprotein endo-beta-N-acetylglucosamidase-like domain-containing protein" evidence="3">
    <location>
        <begin position="28"/>
        <end position="396"/>
    </location>
</feature>
<dbReference type="EMBL" id="CP019606">
    <property type="protein sequence ID" value="AQP46425.1"/>
    <property type="molecule type" value="Genomic_DNA"/>
</dbReference>
<accession>A0A1Q2CK53</accession>
<dbReference type="Pfam" id="PF01471">
    <property type="entry name" value="PG_binding_1"/>
    <property type="match status" value="2"/>
</dbReference>
<dbReference type="InterPro" id="IPR036365">
    <property type="entry name" value="PGBD-like_sf"/>
</dbReference>
<gene>
    <name evidence="5" type="ORF">BW730_01475</name>
</gene>
<protein>
    <recommendedName>
        <fullName evidence="4">Mannosyl-glycoprotein endo-beta-N-acetylglucosamidase-like domain-containing protein</fullName>
    </recommendedName>
</protein>
<dbReference type="GO" id="GO:0004040">
    <property type="term" value="F:amidase activity"/>
    <property type="evidence" value="ECO:0007669"/>
    <property type="project" value="InterPro"/>
</dbReference>
<evidence type="ECO:0000313" key="6">
    <source>
        <dbReference type="Proteomes" id="UP000188145"/>
    </source>
</evidence>
<dbReference type="InterPro" id="IPR036366">
    <property type="entry name" value="PGBDSf"/>
</dbReference>
<dbReference type="OrthoDB" id="3734014at2"/>
<name>A0A1Q2CK53_9ACTN</name>
<reference evidence="6" key="1">
    <citation type="submission" date="2017-02" db="EMBL/GenBank/DDBJ databases">
        <title>Tessaracoccus aquaemaris sp. nov., isolated from the intestine of a Korean rockfish, Sebastes schlegelii, in a marine aquaculture pond.</title>
        <authorList>
            <person name="Tak E.J."/>
            <person name="Bae J.-W."/>
        </authorList>
    </citation>
    <scope>NUCLEOTIDE SEQUENCE [LARGE SCALE GENOMIC DNA]</scope>
    <source>
        <strain evidence="6">NSG39</strain>
    </source>
</reference>
<keyword evidence="1" id="KW-0378">Hydrolase</keyword>
<dbReference type="InterPro" id="IPR002901">
    <property type="entry name" value="MGlyc_endo_b_GlcNAc-like_dom"/>
</dbReference>
<feature type="compositionally biased region" description="Pro residues" evidence="2">
    <location>
        <begin position="208"/>
        <end position="260"/>
    </location>
</feature>
<keyword evidence="3" id="KW-0732">Signal</keyword>
<dbReference type="InterPro" id="IPR002477">
    <property type="entry name" value="Peptidoglycan-bd-like"/>
</dbReference>
<dbReference type="Pfam" id="PF01832">
    <property type="entry name" value="Glucosaminidase"/>
    <property type="match status" value="1"/>
</dbReference>
<evidence type="ECO:0000256" key="3">
    <source>
        <dbReference type="SAM" id="SignalP"/>
    </source>
</evidence>
<dbReference type="Proteomes" id="UP000188145">
    <property type="component" value="Chromosome"/>
</dbReference>
<feature type="compositionally biased region" description="Low complexity" evidence="2">
    <location>
        <begin position="261"/>
        <end position="278"/>
    </location>
</feature>
<dbReference type="AlphaFoldDB" id="A0A1Q2CK53"/>
<dbReference type="PRINTS" id="PR01217">
    <property type="entry name" value="PRICHEXTENSN"/>
</dbReference>
<sequence length="396" mass="42083">MRWIKAAAGAAAVALCMSLAAPGQAQAVTVQDDFIAKLVGPAQENERRTGIPASVAIGMAALETGWGRSSMTGKVTVDAGLPTQKIYDVNTLFNIKCTSYVSPHQTGCVPIRTAEYRPDGTAYFITAEFRTYKSWGDSLLDYGRLLTSNSRYAKAFNFKAYPDQFVTEVRAGGYATDPKYASQVINIMQKYGLYKYNLNKAGTGFPVTPTPKPTTSPTPAKPTPTPAKPTPTPVKPTPTPGKPTPTKPAPTPTKPAPSKPAPSKVTLPTYASGSRGSGVRSVQSLLNANGAKLKVDGIYGKLTVNAVKAFQKKHKITQTGKVDAATWSKLLPTLSRGSRTASVRVLQTELREAGHRIAVDGIYGPATEKAVRAVQAAKKVSVTGKVDLATWSKLIG</sequence>